<feature type="region of interest" description="Disordered" evidence="1">
    <location>
        <begin position="40"/>
        <end position="64"/>
    </location>
</feature>
<evidence type="ECO:0000313" key="3">
    <source>
        <dbReference type="EMBL" id="CAB4613741.1"/>
    </source>
</evidence>
<dbReference type="EMBL" id="CAEZUR010000088">
    <property type="protein sequence ID" value="CAB4613741.1"/>
    <property type="molecule type" value="Genomic_DNA"/>
</dbReference>
<reference evidence="2" key="1">
    <citation type="submission" date="2020-05" db="EMBL/GenBank/DDBJ databases">
        <authorList>
            <person name="Chiriac C."/>
            <person name="Salcher M."/>
            <person name="Ghai R."/>
            <person name="Kavagutti S V."/>
        </authorList>
    </citation>
    <scope>NUCLEOTIDE SEQUENCE</scope>
</reference>
<proteinExistence type="predicted"/>
<evidence type="ECO:0000313" key="2">
    <source>
        <dbReference type="EMBL" id="CAB4540004.1"/>
    </source>
</evidence>
<gene>
    <name evidence="2" type="ORF">UFOPK1433_00450</name>
    <name evidence="3" type="ORF">UFOPK1843_00994</name>
</gene>
<organism evidence="2">
    <name type="scientific">freshwater metagenome</name>
    <dbReference type="NCBI Taxonomy" id="449393"/>
    <lineage>
        <taxon>unclassified sequences</taxon>
        <taxon>metagenomes</taxon>
        <taxon>ecological metagenomes</taxon>
    </lineage>
</organism>
<dbReference type="EMBL" id="CAEZSN010000037">
    <property type="protein sequence ID" value="CAB4540004.1"/>
    <property type="molecule type" value="Genomic_DNA"/>
</dbReference>
<accession>A0A6J6BMQ9</accession>
<dbReference type="AlphaFoldDB" id="A0A6J6BMQ9"/>
<protein>
    <submittedName>
        <fullName evidence="2">Unannotated protein</fullName>
    </submittedName>
</protein>
<sequence>MDKKKFAKTSLIAVSAVALTGLAFATPSLAAPHKADSVSVAAHAKGHGHDKGSEHGKNKGTKVAPVAQNITVTVPDDGGTYKLVITELAPVAVSGTPAPTPPAGKPPREHTRVVAVTGTGSVTISVPGLHPGSYTVDLVKVSSSQDLTVAAPVVSTTAAKK</sequence>
<name>A0A6J6BMQ9_9ZZZZ</name>
<feature type="compositionally biased region" description="Basic and acidic residues" evidence="1">
    <location>
        <begin position="47"/>
        <end position="57"/>
    </location>
</feature>
<evidence type="ECO:0000256" key="1">
    <source>
        <dbReference type="SAM" id="MobiDB-lite"/>
    </source>
</evidence>